<evidence type="ECO:0000256" key="1">
    <source>
        <dbReference type="SAM" id="MobiDB-lite"/>
    </source>
</evidence>
<gene>
    <name evidence="3" type="ORF">Melaina855_1980</name>
</gene>
<sequence length="158" mass="17292">MKKIIILTTLILAGAIAYAEVSMPSAPSFGTPSNVTNTSPSSRYKKTTSTTTQNTTPQVNIPQQINTSSNPLKAELDSLAMSILRAAENRDQSKQQAYMMQMMDKGVNQMCPPQIISKKTPHCPPITIRVNNRTLSGSKCALTCYKLNGKQYDVGYCK</sequence>
<evidence type="ECO:0000313" key="3">
    <source>
        <dbReference type="EMBL" id="QGT49811.1"/>
    </source>
</evidence>
<keyword evidence="2" id="KW-0732">Signal</keyword>
<dbReference type="AlphaFoldDB" id="A0A650EKP7"/>
<feature type="compositionally biased region" description="Low complexity" evidence="1">
    <location>
        <begin position="31"/>
        <end position="58"/>
    </location>
</feature>
<organism evidence="3">
    <name type="scientific">uncultured Candidatus Melainabacteria bacterium</name>
    <dbReference type="NCBI Taxonomy" id="2682970"/>
    <lineage>
        <taxon>Bacteria</taxon>
        <taxon>Bacillati</taxon>
        <taxon>Candidatus Melainabacteria</taxon>
        <taxon>environmental samples</taxon>
    </lineage>
</organism>
<proteinExistence type="predicted"/>
<protein>
    <submittedName>
        <fullName evidence="3">Uncharacterized protein</fullName>
    </submittedName>
</protein>
<feature type="signal peptide" evidence="2">
    <location>
        <begin position="1"/>
        <end position="19"/>
    </location>
</feature>
<accession>A0A650EKP7</accession>
<reference evidence="3" key="1">
    <citation type="journal article" date="2020" name="J. ISSAAS">
        <title>Lactobacilli and other gastrointestinal microbiota of Peromyscus leucopus, reservoir host for agents of Lyme disease and other zoonoses in North America.</title>
        <authorList>
            <person name="Milovic A."/>
            <person name="Bassam K."/>
            <person name="Shao H."/>
            <person name="Chatzistamou I."/>
            <person name="Tufts D.M."/>
            <person name="Diuk-Wasser M."/>
            <person name="Barbour A.G."/>
        </authorList>
    </citation>
    <scope>NUCLEOTIDE SEQUENCE</scope>
    <source>
        <strain evidence="3">LL20</strain>
    </source>
</reference>
<dbReference type="EMBL" id="MN577570">
    <property type="protein sequence ID" value="QGT49811.1"/>
    <property type="molecule type" value="Genomic_DNA"/>
</dbReference>
<name>A0A650EKP7_9BACT</name>
<evidence type="ECO:0000256" key="2">
    <source>
        <dbReference type="SAM" id="SignalP"/>
    </source>
</evidence>
<feature type="chain" id="PRO_5025036866" evidence="2">
    <location>
        <begin position="20"/>
        <end position="158"/>
    </location>
</feature>
<feature type="region of interest" description="Disordered" evidence="1">
    <location>
        <begin position="27"/>
        <end position="65"/>
    </location>
</feature>